<dbReference type="InterPro" id="IPR012912">
    <property type="entry name" value="Plasmid_pRiA4b_Orf3-like"/>
</dbReference>
<reference evidence="2" key="1">
    <citation type="journal article" date="2020" name="mSystems">
        <title>Genome- and Community-Level Interaction Insights into Carbon Utilization and Element Cycling Functions of Hydrothermarchaeota in Hydrothermal Sediment.</title>
        <authorList>
            <person name="Zhou Z."/>
            <person name="Liu Y."/>
            <person name="Xu W."/>
            <person name="Pan J."/>
            <person name="Luo Z.H."/>
            <person name="Li M."/>
        </authorList>
    </citation>
    <scope>NUCLEOTIDE SEQUENCE [LARGE SCALE GENOMIC DNA]</scope>
    <source>
        <strain evidence="2">SpSt-902</strain>
    </source>
</reference>
<dbReference type="SUPFAM" id="SSF159941">
    <property type="entry name" value="MM3350-like"/>
    <property type="match status" value="1"/>
</dbReference>
<dbReference type="PANTHER" id="PTHR41878">
    <property type="entry name" value="LEXA REPRESSOR-RELATED"/>
    <property type="match status" value="1"/>
</dbReference>
<dbReference type="EMBL" id="DTMM01000209">
    <property type="protein sequence ID" value="HFT94165.1"/>
    <property type="molecule type" value="Genomic_DNA"/>
</dbReference>
<sequence>MRKSLRNDSGNFYNLITGSDLISECGGPWGYENLLEVLKNPEDEGYASWKEWLPEDFDPERFDLDGINRRLSSRKWTTSPSRKRRKKTV</sequence>
<organism evidence="2">
    <name type="scientific">Leptospirillum ferriphilum</name>
    <dbReference type="NCBI Taxonomy" id="178606"/>
    <lineage>
        <taxon>Bacteria</taxon>
        <taxon>Pseudomonadati</taxon>
        <taxon>Nitrospirota</taxon>
        <taxon>Nitrospiria</taxon>
        <taxon>Nitrospirales</taxon>
        <taxon>Nitrospiraceae</taxon>
        <taxon>Leptospirillum</taxon>
    </lineage>
</organism>
<comment type="caution">
    <text evidence="2">The sequence shown here is derived from an EMBL/GenBank/DDBJ whole genome shotgun (WGS) entry which is preliminary data.</text>
</comment>
<dbReference type="InterPro" id="IPR024047">
    <property type="entry name" value="MM3350-like_sf"/>
</dbReference>
<feature type="domain" description="Plasmid pRiA4b Orf3-like" evidence="1">
    <location>
        <begin position="23"/>
        <end position="65"/>
    </location>
</feature>
<protein>
    <recommendedName>
        <fullName evidence="1">Plasmid pRiA4b Orf3-like domain-containing protein</fullName>
    </recommendedName>
</protein>
<dbReference type="Gene3D" id="3.10.290.30">
    <property type="entry name" value="MM3350-like"/>
    <property type="match status" value="1"/>
</dbReference>
<dbReference type="Pfam" id="PF07929">
    <property type="entry name" value="PRiA4_ORF3"/>
    <property type="match status" value="1"/>
</dbReference>
<gene>
    <name evidence="2" type="ORF">ENX03_09610</name>
</gene>
<evidence type="ECO:0000259" key="1">
    <source>
        <dbReference type="Pfam" id="PF07929"/>
    </source>
</evidence>
<evidence type="ECO:0000313" key="2">
    <source>
        <dbReference type="EMBL" id="HFT94165.1"/>
    </source>
</evidence>
<name>A0A7C3LTE7_9BACT</name>
<proteinExistence type="predicted"/>
<dbReference type="PANTHER" id="PTHR41878:SF1">
    <property type="entry name" value="TNPR PROTEIN"/>
    <property type="match status" value="1"/>
</dbReference>
<accession>A0A7C3LTE7</accession>
<dbReference type="AlphaFoldDB" id="A0A7C3LTE7"/>